<dbReference type="OrthoDB" id="6617942at2759"/>
<dbReference type="AlphaFoldDB" id="A0A4Y2KI88"/>
<dbReference type="Proteomes" id="UP000499080">
    <property type="component" value="Unassembled WGS sequence"/>
</dbReference>
<protein>
    <submittedName>
        <fullName evidence="1">Uncharacterized protein</fullName>
    </submittedName>
</protein>
<evidence type="ECO:0000313" key="2">
    <source>
        <dbReference type="Proteomes" id="UP000499080"/>
    </source>
</evidence>
<dbReference type="PANTHER" id="PTHR46409">
    <property type="entry name" value="HTH PSQ-TYPE DOMAIN-CONTAINING PROTEIN"/>
    <property type="match status" value="1"/>
</dbReference>
<accession>A0A4Y2KI88</accession>
<dbReference type="PANTHER" id="PTHR46409:SF1">
    <property type="entry name" value="HTH PSQ-TYPE DOMAIN-CONTAINING PROTEIN"/>
    <property type="match status" value="1"/>
</dbReference>
<comment type="caution">
    <text evidence="1">The sequence shown here is derived from an EMBL/GenBank/DDBJ whole genome shotgun (WGS) entry which is preliminary data.</text>
</comment>
<dbReference type="EMBL" id="BGPR01004602">
    <property type="protein sequence ID" value="GBN01287.1"/>
    <property type="molecule type" value="Genomic_DNA"/>
</dbReference>
<gene>
    <name evidence="1" type="ORF">AVEN_154567_1</name>
</gene>
<keyword evidence="2" id="KW-1185">Reference proteome</keyword>
<organism evidence="1 2">
    <name type="scientific">Araneus ventricosus</name>
    <name type="common">Orbweaver spider</name>
    <name type="synonym">Epeira ventricosa</name>
    <dbReference type="NCBI Taxonomy" id="182803"/>
    <lineage>
        <taxon>Eukaryota</taxon>
        <taxon>Metazoa</taxon>
        <taxon>Ecdysozoa</taxon>
        <taxon>Arthropoda</taxon>
        <taxon>Chelicerata</taxon>
        <taxon>Arachnida</taxon>
        <taxon>Araneae</taxon>
        <taxon>Araneomorphae</taxon>
        <taxon>Entelegynae</taxon>
        <taxon>Araneoidea</taxon>
        <taxon>Araneidae</taxon>
        <taxon>Araneus</taxon>
    </lineage>
</organism>
<sequence length="241" mass="27671">MRWNNGAQGRYYSLDGTGLNIPLQWCICLLQTFELPLSHLLNSLDGATTCPKEFCLPVGKKIKSCEELPIAPFSSISVENMPDNIDRMVLSNDQQYLYDICLAIYSGEYYSDLELRKPDPVAHSRWITFAGRILRFSLGVKSVFLRNGEDSILSSHNNTDWSAETNECKCKNGRCEKTCAEWKDGACRRTNQVCVCDPEFGKYDDHTCICNYDFLIYFFSYPKYTEQNAVPYPRTRDQISH</sequence>
<reference evidence="1 2" key="1">
    <citation type="journal article" date="2019" name="Sci. Rep.">
        <title>Orb-weaving spider Araneus ventricosus genome elucidates the spidroin gene catalogue.</title>
        <authorList>
            <person name="Kono N."/>
            <person name="Nakamura H."/>
            <person name="Ohtoshi R."/>
            <person name="Moran D.A.P."/>
            <person name="Shinohara A."/>
            <person name="Yoshida Y."/>
            <person name="Fujiwara M."/>
            <person name="Mori M."/>
            <person name="Tomita M."/>
            <person name="Arakawa K."/>
        </authorList>
    </citation>
    <scope>NUCLEOTIDE SEQUENCE [LARGE SCALE GENOMIC DNA]</scope>
</reference>
<name>A0A4Y2KI88_ARAVE</name>
<proteinExistence type="predicted"/>
<evidence type="ECO:0000313" key="1">
    <source>
        <dbReference type="EMBL" id="GBN01287.1"/>
    </source>
</evidence>